<dbReference type="PANTHER" id="PTHR28173:SF1">
    <property type="entry name" value="RIBONUCLEASES P_MRP PROTEIN SUBUNIT POP8"/>
    <property type="match status" value="1"/>
</dbReference>
<organism evidence="3 4">
    <name type="scientific">Coniochaeta hoffmannii</name>
    <dbReference type="NCBI Taxonomy" id="91930"/>
    <lineage>
        <taxon>Eukaryota</taxon>
        <taxon>Fungi</taxon>
        <taxon>Dikarya</taxon>
        <taxon>Ascomycota</taxon>
        <taxon>Pezizomycotina</taxon>
        <taxon>Sordariomycetes</taxon>
        <taxon>Sordariomycetidae</taxon>
        <taxon>Coniochaetales</taxon>
        <taxon>Coniochaetaceae</taxon>
        <taxon>Coniochaeta</taxon>
    </lineage>
</organism>
<dbReference type="GO" id="GO:0008033">
    <property type="term" value="P:tRNA processing"/>
    <property type="evidence" value="ECO:0007669"/>
    <property type="project" value="InterPro"/>
</dbReference>
<comment type="caution">
    <text evidence="3">The sequence shown here is derived from an EMBL/GenBank/DDBJ whole genome shotgun (WGS) entry which is preliminary data.</text>
</comment>
<dbReference type="Pfam" id="PF20976">
    <property type="entry name" value="Pop8"/>
    <property type="match status" value="1"/>
</dbReference>
<name>A0AA38VKW7_9PEZI</name>
<keyword evidence="4" id="KW-1185">Reference proteome</keyword>
<dbReference type="GO" id="GO:0000171">
    <property type="term" value="F:ribonuclease MRP activity"/>
    <property type="evidence" value="ECO:0007669"/>
    <property type="project" value="TreeGrafter"/>
</dbReference>
<evidence type="ECO:0000313" key="3">
    <source>
        <dbReference type="EMBL" id="KAJ9157121.1"/>
    </source>
</evidence>
<gene>
    <name evidence="3" type="ORF">NKR19_g3883</name>
</gene>
<dbReference type="GO" id="GO:0000172">
    <property type="term" value="C:ribonuclease MRP complex"/>
    <property type="evidence" value="ECO:0007669"/>
    <property type="project" value="InterPro"/>
</dbReference>
<protein>
    <recommendedName>
        <fullName evidence="2">Ribonucleases P/MRP subunit Pop8-like domain-containing protein</fullName>
    </recommendedName>
</protein>
<dbReference type="AlphaFoldDB" id="A0AA38VKW7"/>
<dbReference type="InterPro" id="IPR049128">
    <property type="entry name" value="Pop8-like_dom"/>
</dbReference>
<dbReference type="InterPro" id="IPR020347">
    <property type="entry name" value="Pop8"/>
</dbReference>
<reference evidence="3" key="1">
    <citation type="submission" date="2022-07" db="EMBL/GenBank/DDBJ databases">
        <title>Fungi with potential for degradation of polypropylene.</title>
        <authorList>
            <person name="Gostincar C."/>
        </authorList>
    </citation>
    <scope>NUCLEOTIDE SEQUENCE</scope>
    <source>
        <strain evidence="3">EXF-13287</strain>
    </source>
</reference>
<evidence type="ECO:0000259" key="2">
    <source>
        <dbReference type="Pfam" id="PF20976"/>
    </source>
</evidence>
<sequence length="144" mass="15208">MSAHIETADTPPAIPQSQGRSHTLFTSSLRSPARAYAHLELITDPPQPAGGLDNLQVRSYVTAALRQFMGDHGAAVAVDILKVEGRECWLRLPREDVSLFAAAIAAFPGTAVGSGTTGVLRMLACGDWLGSLVGRDGEGKVWSP</sequence>
<dbReference type="GO" id="GO:0005655">
    <property type="term" value="C:nucleolar ribonuclease P complex"/>
    <property type="evidence" value="ECO:0007669"/>
    <property type="project" value="InterPro"/>
</dbReference>
<dbReference type="GO" id="GO:0004526">
    <property type="term" value="F:ribonuclease P activity"/>
    <property type="evidence" value="ECO:0007669"/>
    <property type="project" value="TreeGrafter"/>
</dbReference>
<evidence type="ECO:0000313" key="4">
    <source>
        <dbReference type="Proteomes" id="UP001174691"/>
    </source>
</evidence>
<dbReference type="Proteomes" id="UP001174691">
    <property type="component" value="Unassembled WGS sequence"/>
</dbReference>
<dbReference type="EMBL" id="JANBVN010000045">
    <property type="protein sequence ID" value="KAJ9157121.1"/>
    <property type="molecule type" value="Genomic_DNA"/>
</dbReference>
<dbReference type="GO" id="GO:0034965">
    <property type="term" value="P:intronic box C/D snoRNA processing"/>
    <property type="evidence" value="ECO:0007669"/>
    <property type="project" value="TreeGrafter"/>
</dbReference>
<evidence type="ECO:0000256" key="1">
    <source>
        <dbReference type="SAM" id="MobiDB-lite"/>
    </source>
</evidence>
<dbReference type="PANTHER" id="PTHR28173">
    <property type="entry name" value="RIBONUCLEASES P/MRP PROTEIN SUBUNIT POP8"/>
    <property type="match status" value="1"/>
</dbReference>
<accession>A0AA38VKW7</accession>
<dbReference type="GO" id="GO:0000294">
    <property type="term" value="P:nuclear-transcribed mRNA catabolic process, RNase MRP-dependent"/>
    <property type="evidence" value="ECO:0007669"/>
    <property type="project" value="TreeGrafter"/>
</dbReference>
<feature type="domain" description="Ribonucleases P/MRP subunit Pop8-like" evidence="2">
    <location>
        <begin position="35"/>
        <end position="107"/>
    </location>
</feature>
<proteinExistence type="predicted"/>
<feature type="region of interest" description="Disordered" evidence="1">
    <location>
        <begin position="1"/>
        <end position="21"/>
    </location>
</feature>